<protein>
    <submittedName>
        <fullName evidence="1">Putative secreted protein</fullName>
    </submittedName>
</protein>
<reference evidence="1" key="1">
    <citation type="submission" date="2018-01" db="EMBL/GenBank/DDBJ databases">
        <title>An insight into the sialome of Amazonian anophelines.</title>
        <authorList>
            <person name="Ribeiro J.M."/>
            <person name="Scarpassa V."/>
            <person name="Calvo E."/>
        </authorList>
    </citation>
    <scope>NUCLEOTIDE SEQUENCE</scope>
</reference>
<dbReference type="AlphaFoldDB" id="A0A2M4D6M9"/>
<sequence length="75" mass="8734">MAVRRSAARRNRRGGLSVLCFRYAFAVAKCWRSQNRRKPRFIYCVFLCCGEQFPVKLFHFSFCATFKPLASYAGN</sequence>
<organism evidence="1">
    <name type="scientific">Anopheles darlingi</name>
    <name type="common">Mosquito</name>
    <dbReference type="NCBI Taxonomy" id="43151"/>
    <lineage>
        <taxon>Eukaryota</taxon>
        <taxon>Metazoa</taxon>
        <taxon>Ecdysozoa</taxon>
        <taxon>Arthropoda</taxon>
        <taxon>Hexapoda</taxon>
        <taxon>Insecta</taxon>
        <taxon>Pterygota</taxon>
        <taxon>Neoptera</taxon>
        <taxon>Endopterygota</taxon>
        <taxon>Diptera</taxon>
        <taxon>Nematocera</taxon>
        <taxon>Culicoidea</taxon>
        <taxon>Culicidae</taxon>
        <taxon>Anophelinae</taxon>
        <taxon>Anopheles</taxon>
    </lineage>
</organism>
<dbReference type="EMBL" id="GGFL01009056">
    <property type="protein sequence ID" value="MBW73234.1"/>
    <property type="molecule type" value="Transcribed_RNA"/>
</dbReference>
<evidence type="ECO:0000313" key="1">
    <source>
        <dbReference type="EMBL" id="MBW73234.1"/>
    </source>
</evidence>
<proteinExistence type="predicted"/>
<accession>A0A2M4D6M9</accession>
<name>A0A2M4D6M9_ANODA</name>